<dbReference type="Proteomes" id="UP000242886">
    <property type="component" value="Chromosome SDENCHOL"/>
</dbReference>
<name>A0A7Z7HPT0_9PROT</name>
<evidence type="ECO:0000256" key="2">
    <source>
        <dbReference type="SAM" id="SignalP"/>
    </source>
</evidence>
<feature type="signal peptide" evidence="2">
    <location>
        <begin position="1"/>
        <end position="25"/>
    </location>
</feature>
<gene>
    <name evidence="4" type="ORF">SDENCHOL_10647</name>
</gene>
<reference evidence="4" key="1">
    <citation type="submission" date="2017-03" db="EMBL/GenBank/DDBJ databases">
        <authorList>
            <consortium name="AG Boll"/>
        </authorList>
    </citation>
    <scope>NUCLEOTIDE SEQUENCE [LARGE SCALE GENOMIC DNA]</scope>
    <source>
        <strain evidence="4">Chol</strain>
    </source>
</reference>
<dbReference type="InterPro" id="IPR025711">
    <property type="entry name" value="PepSY"/>
</dbReference>
<feature type="domain" description="PepSY" evidence="3">
    <location>
        <begin position="13"/>
        <end position="97"/>
    </location>
</feature>
<proteinExistence type="predicted"/>
<evidence type="ECO:0000259" key="3">
    <source>
        <dbReference type="Pfam" id="PF13670"/>
    </source>
</evidence>
<keyword evidence="2" id="KW-0732">Signal</keyword>
<dbReference type="AlphaFoldDB" id="A0A7Z7HPT0"/>
<sequence>MKTKSLTLGLILASAIAVPASLSLAASATANTPATSNASTASAPWLTIGQVYNRLEAAGYRNIDEIERERSAYEVKATNQNGQRVKLYVHPQTGVVLDVRPRDGKDKRDGWNRRGTAGGQSGAGLECNERRCRDDLPSAAGSRP</sequence>
<keyword evidence="5" id="KW-1185">Reference proteome</keyword>
<feature type="compositionally biased region" description="Basic and acidic residues" evidence="1">
    <location>
        <begin position="127"/>
        <end position="136"/>
    </location>
</feature>
<dbReference type="RefSeq" id="WP_154716029.1">
    <property type="nucleotide sequence ID" value="NZ_LT837803.1"/>
</dbReference>
<organism evidence="4 5">
    <name type="scientific">Sterolibacterium denitrificans</name>
    <dbReference type="NCBI Taxonomy" id="157592"/>
    <lineage>
        <taxon>Bacteria</taxon>
        <taxon>Pseudomonadati</taxon>
        <taxon>Pseudomonadota</taxon>
        <taxon>Betaproteobacteria</taxon>
        <taxon>Nitrosomonadales</taxon>
        <taxon>Sterolibacteriaceae</taxon>
        <taxon>Sterolibacterium</taxon>
    </lineage>
</organism>
<feature type="compositionally biased region" description="Basic and acidic residues" evidence="1">
    <location>
        <begin position="99"/>
        <end position="112"/>
    </location>
</feature>
<feature type="chain" id="PRO_5031286900" description="PepSY domain-containing protein" evidence="2">
    <location>
        <begin position="26"/>
        <end position="144"/>
    </location>
</feature>
<protein>
    <recommendedName>
        <fullName evidence="3">PepSY domain-containing protein</fullName>
    </recommendedName>
</protein>
<dbReference type="Pfam" id="PF13670">
    <property type="entry name" value="PepSY_2"/>
    <property type="match status" value="1"/>
</dbReference>
<dbReference type="EMBL" id="LT837803">
    <property type="protein sequence ID" value="SMB22628.1"/>
    <property type="molecule type" value="Genomic_DNA"/>
</dbReference>
<evidence type="ECO:0000256" key="1">
    <source>
        <dbReference type="SAM" id="MobiDB-lite"/>
    </source>
</evidence>
<feature type="region of interest" description="Disordered" evidence="1">
    <location>
        <begin position="96"/>
        <end position="144"/>
    </location>
</feature>
<evidence type="ECO:0000313" key="4">
    <source>
        <dbReference type="EMBL" id="SMB22628.1"/>
    </source>
</evidence>
<accession>A0A7Z7HPT0</accession>
<evidence type="ECO:0000313" key="5">
    <source>
        <dbReference type="Proteomes" id="UP000242886"/>
    </source>
</evidence>